<comment type="caution">
    <text evidence="3">The sequence shown here is derived from an EMBL/GenBank/DDBJ whole genome shotgun (WGS) entry which is preliminary data.</text>
</comment>
<organism evidence="3 4">
    <name type="scientific">Pseudomonas gingeri</name>
    <dbReference type="NCBI Taxonomy" id="117681"/>
    <lineage>
        <taxon>Bacteria</taxon>
        <taxon>Pseudomonadati</taxon>
        <taxon>Pseudomonadota</taxon>
        <taxon>Gammaproteobacteria</taxon>
        <taxon>Pseudomonadales</taxon>
        <taxon>Pseudomonadaceae</taxon>
        <taxon>Pseudomonas</taxon>
    </lineage>
</organism>
<sequence length="1190" mass="127439">MIKLDKPSTVPAESSSRNPSVFDSLVDKVRHLARNAGEAPADGPLKNFKVLAADHKPAPGKPATEKLSDEQAKQYTDITALPEPLDFSKLKIVSEDSTAGVIYFEHEGNQYKISQSAAAEAQGGYNITDNLRFGHAVAERPGQGPDHGTQLYDFLHTVNAAQGTPAYKAIAESFSDPDKQLLRKDEAGIKFDAIESVDPAAEGVLEVTLKDGRVQVVAEGITPGAFETYTAIGKVKDTLAEGKAKGYEEINSLPTDFKADHLKVDSQDPETGVIFFEDAGHKYMMSGAANPADYNLLHGLAATEGTPAGDLIKGALADPNQGLVREDGDAAKFTDIKKVESPADGVLKVTLNDDKVVTVSKDITPTSFAQYSEKGQTLAGVEKARGDGYTLAGPDDYLPSTEDIMSVGGAGDYGPGLIAFTYHKPGADEQKIVVSQESNPQMFDQISGYRDDIAAQTTDIDKLRGDHGLPPLKDVTVDGLATTEKGDDGNPLSVQDLTMKSLVDDYRAGMKDGSIGKDDPRARFIRALDAKNMADNGMSIIPEHGFGNFGNAQDAIGVTSRDVRENIFDVKAIDEQIATLLTDKSIQADLKSHHDAALGKVDGGQAKVDETRQKLIDSTSSENFINYIADLQKDGKTELAGEEIRSAYQGLADIDPARADQFLKDLQVDSYTLEIDKLMKDPSLISDEATAQATRDVALTTISVLKTTGVDIPRNGLNTYEKFVQEVLLKDKDSARDFGKAATELGDIWQKNGKITTEDISKVVDNSPMDATKKSAFREHLGTLNSAGILGSIGGTISGARAVYQLIKGDTLGATPQQRLAIAGDFIGFLGTGSHFAKLGGNIYDKLTGTEASQMLGLDKSLPDIWKPKTSDVPGIDGTTSALTPEQKAAAAEKLKDHLKREDIQSKIFDTIDNSMLDGDAGAKNAGKALNKGAGLFSDDNIDKVKDGIISGVEKRGINIKEPARWQRIAGSAIKIIGATADVVGSVLGITSGALTIRDGVREKDDIKIAQGALGVAGGVSGLVGSIAGVTGLFGTVGRVIGGLGPAGFLFSGALSLVGVILGSIKEHKLHKLSMQNWDQIKDFKDDGLLKPGGDDAYVWLQTYLSDWGQRDAPTNQSVFDFRGEEWAHHSTIKDKPYHPDYIGDGSNRRSEDFKYSTRDSEWIDDDHKVIWRTTDGYGTYHDVDKPLGS</sequence>
<keyword evidence="2" id="KW-1133">Transmembrane helix</keyword>
<feature type="compositionally biased region" description="Polar residues" evidence="1">
    <location>
        <begin position="11"/>
        <end position="20"/>
    </location>
</feature>
<evidence type="ECO:0000313" key="4">
    <source>
        <dbReference type="Proteomes" id="UP000520592"/>
    </source>
</evidence>
<feature type="region of interest" description="Disordered" evidence="1">
    <location>
        <begin position="1"/>
        <end position="20"/>
    </location>
</feature>
<gene>
    <name evidence="3" type="ORF">HX876_10275</name>
</gene>
<dbReference type="RefSeq" id="WP_177056871.1">
    <property type="nucleotide sequence ID" value="NZ_JACAPS010000011.1"/>
</dbReference>
<protein>
    <submittedName>
        <fullName evidence="3">Uncharacterized protein</fullName>
    </submittedName>
</protein>
<accession>A0A7Y8CJ89</accession>
<evidence type="ECO:0000313" key="3">
    <source>
        <dbReference type="EMBL" id="NWC32781.1"/>
    </source>
</evidence>
<name>A0A7Y8CJ89_9PSED</name>
<evidence type="ECO:0000256" key="1">
    <source>
        <dbReference type="SAM" id="MobiDB-lite"/>
    </source>
</evidence>
<feature type="transmembrane region" description="Helical" evidence="2">
    <location>
        <begin position="1009"/>
        <end position="1034"/>
    </location>
</feature>
<dbReference type="Proteomes" id="UP000520592">
    <property type="component" value="Unassembled WGS sequence"/>
</dbReference>
<evidence type="ECO:0000256" key="2">
    <source>
        <dbReference type="SAM" id="Phobius"/>
    </source>
</evidence>
<keyword evidence="2" id="KW-0812">Transmembrane</keyword>
<dbReference type="EMBL" id="JACAQD010000011">
    <property type="protein sequence ID" value="NWC32781.1"/>
    <property type="molecule type" value="Genomic_DNA"/>
</dbReference>
<dbReference type="AlphaFoldDB" id="A0A7Y8CJ89"/>
<keyword evidence="2" id="KW-0472">Membrane</keyword>
<reference evidence="3 4" key="1">
    <citation type="submission" date="2020-04" db="EMBL/GenBank/DDBJ databases">
        <title>Molecular characterization of pseudomonads from Agaricus bisporus reveal novel blotch 2 pathogens in Western Europe.</title>
        <authorList>
            <person name="Taparia T."/>
            <person name="Krijger M."/>
            <person name="Haynes E."/>
            <person name="Elpinstone J.G."/>
            <person name="Noble R."/>
            <person name="Van Der Wolf J."/>
        </authorList>
    </citation>
    <scope>NUCLEOTIDE SEQUENCE [LARGE SCALE GENOMIC DNA]</scope>
    <source>
        <strain evidence="3 4">IPO3737</strain>
    </source>
</reference>
<proteinExistence type="predicted"/>
<feature type="transmembrane region" description="Helical" evidence="2">
    <location>
        <begin position="1040"/>
        <end position="1065"/>
    </location>
</feature>